<sequence>MTFGKKFKNKRYQNGSKPGLKRVLQELREFKQSKDPSTSVRTSQQKSSLLRPFSGLDTRKSFDETKDDDIENQIIAVETVHKDGNKEEYSTYFLMQPQEGGQSEITFFERVDEEDKVEEVIKEAASLNKQMNALIALPIKVGQPSDTSNSGSQRKVSKNSSSTGSPEVNSPSRIDH</sequence>
<evidence type="ECO:0000256" key="2">
    <source>
        <dbReference type="SAM" id="MobiDB-lite"/>
    </source>
</evidence>
<name>A0A2U1PDL5_ARTAN</name>
<feature type="region of interest" description="Disordered" evidence="2">
    <location>
        <begin position="141"/>
        <end position="176"/>
    </location>
</feature>
<dbReference type="AlphaFoldDB" id="A0A2U1PDL5"/>
<keyword evidence="5" id="KW-1185">Reference proteome</keyword>
<dbReference type="Pfam" id="PF03105">
    <property type="entry name" value="SPX"/>
    <property type="match status" value="1"/>
</dbReference>
<feature type="region of interest" description="Disordered" evidence="2">
    <location>
        <begin position="1"/>
        <end position="20"/>
    </location>
</feature>
<feature type="region of interest" description="Disordered" evidence="2">
    <location>
        <begin position="31"/>
        <end position="69"/>
    </location>
</feature>
<dbReference type="InterPro" id="IPR004331">
    <property type="entry name" value="SPX_dom"/>
</dbReference>
<accession>A0A2U1PDL5</accession>
<feature type="compositionally biased region" description="Polar residues" evidence="2">
    <location>
        <begin position="35"/>
        <end position="48"/>
    </location>
</feature>
<evidence type="ECO:0000313" key="5">
    <source>
        <dbReference type="Proteomes" id="UP000245207"/>
    </source>
</evidence>
<feature type="compositionally biased region" description="Basic residues" evidence="2">
    <location>
        <begin position="1"/>
        <end position="11"/>
    </location>
</feature>
<reference evidence="4 5" key="1">
    <citation type="journal article" date="2018" name="Mol. Plant">
        <title>The genome of Artemisia annua provides insight into the evolution of Asteraceae family and artemisinin biosynthesis.</title>
        <authorList>
            <person name="Shen Q."/>
            <person name="Zhang L."/>
            <person name="Liao Z."/>
            <person name="Wang S."/>
            <person name="Yan T."/>
            <person name="Shi P."/>
            <person name="Liu M."/>
            <person name="Fu X."/>
            <person name="Pan Q."/>
            <person name="Wang Y."/>
            <person name="Lv Z."/>
            <person name="Lu X."/>
            <person name="Zhang F."/>
            <person name="Jiang W."/>
            <person name="Ma Y."/>
            <person name="Chen M."/>
            <person name="Hao X."/>
            <person name="Li L."/>
            <person name="Tang Y."/>
            <person name="Lv G."/>
            <person name="Zhou Y."/>
            <person name="Sun X."/>
            <person name="Brodelius P.E."/>
            <person name="Rose J.K.C."/>
            <person name="Tang K."/>
        </authorList>
    </citation>
    <scope>NUCLEOTIDE SEQUENCE [LARGE SCALE GENOMIC DNA]</scope>
    <source>
        <strain evidence="5">cv. Huhao1</strain>
        <tissue evidence="4">Leaf</tissue>
    </source>
</reference>
<proteinExistence type="predicted"/>
<dbReference type="STRING" id="35608.A0A2U1PDL5"/>
<evidence type="ECO:0000259" key="3">
    <source>
        <dbReference type="Pfam" id="PF03105"/>
    </source>
</evidence>
<feature type="compositionally biased region" description="Polar residues" evidence="2">
    <location>
        <begin position="144"/>
        <end position="176"/>
    </location>
</feature>
<evidence type="ECO:0000256" key="1">
    <source>
        <dbReference type="SAM" id="Coils"/>
    </source>
</evidence>
<gene>
    <name evidence="4" type="ORF">CTI12_AA162670</name>
</gene>
<evidence type="ECO:0000313" key="4">
    <source>
        <dbReference type="EMBL" id="PWA83809.1"/>
    </source>
</evidence>
<dbReference type="Proteomes" id="UP000245207">
    <property type="component" value="Unassembled WGS sequence"/>
</dbReference>
<protein>
    <submittedName>
        <fullName evidence="4">EXS, C-terminal</fullName>
    </submittedName>
</protein>
<dbReference type="EMBL" id="PKPP01001303">
    <property type="protein sequence ID" value="PWA83809.1"/>
    <property type="molecule type" value="Genomic_DNA"/>
</dbReference>
<dbReference type="OrthoDB" id="9970435at2759"/>
<organism evidence="4 5">
    <name type="scientific">Artemisia annua</name>
    <name type="common">Sweet wormwood</name>
    <dbReference type="NCBI Taxonomy" id="35608"/>
    <lineage>
        <taxon>Eukaryota</taxon>
        <taxon>Viridiplantae</taxon>
        <taxon>Streptophyta</taxon>
        <taxon>Embryophyta</taxon>
        <taxon>Tracheophyta</taxon>
        <taxon>Spermatophyta</taxon>
        <taxon>Magnoliopsida</taxon>
        <taxon>eudicotyledons</taxon>
        <taxon>Gunneridae</taxon>
        <taxon>Pentapetalae</taxon>
        <taxon>asterids</taxon>
        <taxon>campanulids</taxon>
        <taxon>Asterales</taxon>
        <taxon>Asteraceae</taxon>
        <taxon>Asteroideae</taxon>
        <taxon>Anthemideae</taxon>
        <taxon>Artemisiinae</taxon>
        <taxon>Artemisia</taxon>
    </lineage>
</organism>
<comment type="caution">
    <text evidence="4">The sequence shown here is derived from an EMBL/GenBank/DDBJ whole genome shotgun (WGS) entry which is preliminary data.</text>
</comment>
<feature type="domain" description="SPX" evidence="3">
    <location>
        <begin position="32"/>
        <end position="163"/>
    </location>
</feature>
<keyword evidence="1" id="KW-0175">Coiled coil</keyword>
<feature type="coiled-coil region" evidence="1">
    <location>
        <begin position="110"/>
        <end position="137"/>
    </location>
</feature>